<keyword evidence="2" id="KW-1185">Reference proteome</keyword>
<accession>U4LUJ8</accession>
<dbReference type="Proteomes" id="UP000018144">
    <property type="component" value="Unassembled WGS sequence"/>
</dbReference>
<gene>
    <name evidence="1" type="ORF">PCON_01805</name>
</gene>
<evidence type="ECO:0000313" key="2">
    <source>
        <dbReference type="Proteomes" id="UP000018144"/>
    </source>
</evidence>
<evidence type="ECO:0000313" key="1">
    <source>
        <dbReference type="EMBL" id="CCX33767.1"/>
    </source>
</evidence>
<reference evidence="1 2" key="1">
    <citation type="journal article" date="2013" name="PLoS Genet.">
        <title>The genome and development-dependent transcriptomes of Pyronema confluens: a window into fungal evolution.</title>
        <authorList>
            <person name="Traeger S."/>
            <person name="Altegoer F."/>
            <person name="Freitag M."/>
            <person name="Gabaldon T."/>
            <person name="Kempken F."/>
            <person name="Kumar A."/>
            <person name="Marcet-Houben M."/>
            <person name="Poggeler S."/>
            <person name="Stajich J.E."/>
            <person name="Nowrousian M."/>
        </authorList>
    </citation>
    <scope>NUCLEOTIDE SEQUENCE [LARGE SCALE GENOMIC DNA]</scope>
    <source>
        <strain evidence="2">CBS 100304</strain>
        <tissue evidence="1">Vegetative mycelium</tissue>
    </source>
</reference>
<dbReference type="AlphaFoldDB" id="U4LUJ8"/>
<name>U4LUJ8_PYROM</name>
<sequence length="38" mass="4433">MVKLSPRVQTTNSELVTTDTKGQTNSFEYFPHFTKSRR</sequence>
<protein>
    <submittedName>
        <fullName evidence="1">Uncharacterized protein</fullName>
    </submittedName>
</protein>
<dbReference type="EMBL" id="HF936182">
    <property type="protein sequence ID" value="CCX33767.1"/>
    <property type="molecule type" value="Genomic_DNA"/>
</dbReference>
<organism evidence="1 2">
    <name type="scientific">Pyronema omphalodes (strain CBS 100304)</name>
    <name type="common">Pyronema confluens</name>
    <dbReference type="NCBI Taxonomy" id="1076935"/>
    <lineage>
        <taxon>Eukaryota</taxon>
        <taxon>Fungi</taxon>
        <taxon>Dikarya</taxon>
        <taxon>Ascomycota</taxon>
        <taxon>Pezizomycotina</taxon>
        <taxon>Pezizomycetes</taxon>
        <taxon>Pezizales</taxon>
        <taxon>Pyronemataceae</taxon>
        <taxon>Pyronema</taxon>
    </lineage>
</organism>
<proteinExistence type="predicted"/>